<sequence>MPWFNGGNALIRKLFAATAGAAVALCATASVLAASPPPPAADAGEQAFRETYKELVETNTTVSSGSCTLAAERMAARLRAAGFADSQLTLFSTPEHPKDGGLVAILPGSAKKLKPMLLLAHLDVVEARREDWTRDPFKLIEEDGYFYGRGTVDDKAQAAIWTDIMVRFAQEGFKPKRTIKLALTCGEETSGAFNGAEWLAKNRRELIDAGFALNEGGGGRTNGTPISKGGKLEGLSFQVGEKAYQDFTLTATNPGGHSSQPVRENAIYELSEGLLKIRDYQFPVEFNDTTRAFFTRIGTLRGDAVGKAMIAIAANPSDTAALSIVQKDKMLASMLRTSCVATLVDAGHALNALPQRATANVNCRMFPGRTTAETQAALVQAMGDPGITIEPRVKDKPIAKSPPLDPAIVGPVEKVAAKYFPGVTVVPTMLTGATDGVYMGAVGIPTYGVPGVWLDPDGNGLHGLNERVEVKSLMTGRAYLTELVRTLAQ</sequence>
<dbReference type="NCBIfam" id="NF006596">
    <property type="entry name" value="PRK09133.1"/>
    <property type="match status" value="1"/>
</dbReference>
<keyword evidence="6" id="KW-0732">Signal</keyword>
<gene>
    <name evidence="8" type="ORF">HHL27_12125</name>
</gene>
<protein>
    <submittedName>
        <fullName evidence="8">M20/M25/M40 family metallo-hydrolase</fullName>
    </submittedName>
</protein>
<comment type="similarity">
    <text evidence="1">Belongs to the peptidase M20A family.</text>
</comment>
<dbReference type="GO" id="GO:0046872">
    <property type="term" value="F:metal ion binding"/>
    <property type="evidence" value="ECO:0007669"/>
    <property type="project" value="UniProtKB-KW"/>
</dbReference>
<evidence type="ECO:0000259" key="7">
    <source>
        <dbReference type="Pfam" id="PF07687"/>
    </source>
</evidence>
<dbReference type="SUPFAM" id="SSF53187">
    <property type="entry name" value="Zn-dependent exopeptidases"/>
    <property type="match status" value="1"/>
</dbReference>
<dbReference type="SUPFAM" id="SSF55031">
    <property type="entry name" value="Bacterial exopeptidase dimerisation domain"/>
    <property type="match status" value="1"/>
</dbReference>
<evidence type="ECO:0000256" key="4">
    <source>
        <dbReference type="ARBA" id="ARBA00022801"/>
    </source>
</evidence>
<evidence type="ECO:0000256" key="2">
    <source>
        <dbReference type="ARBA" id="ARBA00022670"/>
    </source>
</evidence>
<dbReference type="InterPro" id="IPR047177">
    <property type="entry name" value="Pept_M20A"/>
</dbReference>
<dbReference type="GO" id="GO:0051603">
    <property type="term" value="P:proteolysis involved in protein catabolic process"/>
    <property type="evidence" value="ECO:0007669"/>
    <property type="project" value="TreeGrafter"/>
</dbReference>
<dbReference type="InterPro" id="IPR036264">
    <property type="entry name" value="Bact_exopeptidase_dim_dom"/>
</dbReference>
<keyword evidence="2" id="KW-0645">Protease</keyword>
<dbReference type="EMBL" id="JABBGM010000005">
    <property type="protein sequence ID" value="NML94411.1"/>
    <property type="molecule type" value="Genomic_DNA"/>
</dbReference>
<proteinExistence type="inferred from homology"/>
<evidence type="ECO:0000256" key="5">
    <source>
        <dbReference type="ARBA" id="ARBA00022833"/>
    </source>
</evidence>
<evidence type="ECO:0000256" key="3">
    <source>
        <dbReference type="ARBA" id="ARBA00022723"/>
    </source>
</evidence>
<dbReference type="InterPro" id="IPR011650">
    <property type="entry name" value="Peptidase_M20_dimer"/>
</dbReference>
<dbReference type="AlphaFoldDB" id="A0A7Y0BR74"/>
<comment type="caution">
    <text evidence="8">The sequence shown here is derived from an EMBL/GenBank/DDBJ whole genome shotgun (WGS) entry which is preliminary data.</text>
</comment>
<keyword evidence="4 8" id="KW-0378">Hydrolase</keyword>
<dbReference type="InterPro" id="IPR002933">
    <property type="entry name" value="Peptidase_M20"/>
</dbReference>
<keyword evidence="3" id="KW-0479">Metal-binding</keyword>
<evidence type="ECO:0000313" key="8">
    <source>
        <dbReference type="EMBL" id="NML94411.1"/>
    </source>
</evidence>
<dbReference type="PANTHER" id="PTHR45962">
    <property type="entry name" value="N-FATTY-ACYL-AMINO ACID SYNTHASE/HYDROLASE PM20D1"/>
    <property type="match status" value="1"/>
</dbReference>
<dbReference type="Gene3D" id="3.30.70.360">
    <property type="match status" value="1"/>
</dbReference>
<dbReference type="Gene3D" id="1.10.150.900">
    <property type="match status" value="1"/>
</dbReference>
<evidence type="ECO:0000256" key="1">
    <source>
        <dbReference type="ARBA" id="ARBA00006247"/>
    </source>
</evidence>
<dbReference type="Pfam" id="PF01546">
    <property type="entry name" value="Peptidase_M20"/>
    <property type="match status" value="1"/>
</dbReference>
<dbReference type="GO" id="GO:0004180">
    <property type="term" value="F:carboxypeptidase activity"/>
    <property type="evidence" value="ECO:0007669"/>
    <property type="project" value="TreeGrafter"/>
</dbReference>
<organism evidence="8 9">
    <name type="scientific">Novosphingobium olei</name>
    <dbReference type="NCBI Taxonomy" id="2728851"/>
    <lineage>
        <taxon>Bacteria</taxon>
        <taxon>Pseudomonadati</taxon>
        <taxon>Pseudomonadota</taxon>
        <taxon>Alphaproteobacteria</taxon>
        <taxon>Sphingomonadales</taxon>
        <taxon>Sphingomonadaceae</taxon>
        <taxon>Novosphingobium</taxon>
    </lineage>
</organism>
<feature type="chain" id="PRO_5031006647" evidence="6">
    <location>
        <begin position="34"/>
        <end position="489"/>
    </location>
</feature>
<keyword evidence="9" id="KW-1185">Reference proteome</keyword>
<evidence type="ECO:0000256" key="6">
    <source>
        <dbReference type="SAM" id="SignalP"/>
    </source>
</evidence>
<dbReference type="Proteomes" id="UP000583556">
    <property type="component" value="Unassembled WGS sequence"/>
</dbReference>
<reference evidence="8 9" key="1">
    <citation type="submission" date="2020-04" db="EMBL/GenBank/DDBJ databases">
        <title>Novosphingobium sp. TW-4 isolated from soil.</title>
        <authorList>
            <person name="Dahal R.H."/>
            <person name="Chaudhary D.K."/>
        </authorList>
    </citation>
    <scope>NUCLEOTIDE SEQUENCE [LARGE SCALE GENOMIC DNA]</scope>
    <source>
        <strain evidence="8 9">TW-4</strain>
    </source>
</reference>
<feature type="domain" description="Peptidase M20 dimerisation" evidence="7">
    <location>
        <begin position="240"/>
        <end position="384"/>
    </location>
</feature>
<evidence type="ECO:0000313" key="9">
    <source>
        <dbReference type="Proteomes" id="UP000583556"/>
    </source>
</evidence>
<name>A0A7Y0BR74_9SPHN</name>
<dbReference type="Pfam" id="PF07687">
    <property type="entry name" value="M20_dimer"/>
    <property type="match status" value="1"/>
</dbReference>
<dbReference type="PANTHER" id="PTHR45962:SF1">
    <property type="entry name" value="N-FATTY-ACYL-AMINO ACID SYNTHASE_HYDROLASE PM20D1"/>
    <property type="match status" value="1"/>
</dbReference>
<dbReference type="Gene3D" id="3.40.630.10">
    <property type="entry name" value="Zn peptidases"/>
    <property type="match status" value="1"/>
</dbReference>
<accession>A0A7Y0BR74</accession>
<feature type="signal peptide" evidence="6">
    <location>
        <begin position="1"/>
        <end position="33"/>
    </location>
</feature>
<keyword evidence="5" id="KW-0862">Zinc</keyword>